<evidence type="ECO:0000313" key="8">
    <source>
        <dbReference type="Proteomes" id="UP000474296"/>
    </source>
</evidence>
<dbReference type="Proteomes" id="UP000474296">
    <property type="component" value="Unassembled WGS sequence"/>
</dbReference>
<dbReference type="Gene3D" id="3.40.1620.20">
    <property type="match status" value="1"/>
</dbReference>
<dbReference type="GO" id="GO:0005524">
    <property type="term" value="F:ATP binding"/>
    <property type="evidence" value="ECO:0007669"/>
    <property type="project" value="UniProtKB-KW"/>
</dbReference>
<evidence type="ECO:0000256" key="3">
    <source>
        <dbReference type="ARBA" id="ARBA00022741"/>
    </source>
</evidence>
<dbReference type="CDD" id="cd01167">
    <property type="entry name" value="bac_FRK"/>
    <property type="match status" value="1"/>
</dbReference>
<comment type="similarity">
    <text evidence="1">Belongs to the carbohydrate kinase PfkB family.</text>
</comment>
<dbReference type="InterPro" id="IPR002173">
    <property type="entry name" value="Carboh/pur_kinase_PfkB_CS"/>
</dbReference>
<dbReference type="InterPro" id="IPR029056">
    <property type="entry name" value="Ribokinase-like"/>
</dbReference>
<keyword evidence="5" id="KW-0067">ATP-binding</keyword>
<keyword evidence="8" id="KW-1185">Reference proteome</keyword>
<name>A0A6M0CJL9_9FLAO</name>
<organism evidence="7 8">
    <name type="scientific">Spongiivirga citrea</name>
    <dbReference type="NCBI Taxonomy" id="1481457"/>
    <lineage>
        <taxon>Bacteria</taxon>
        <taxon>Pseudomonadati</taxon>
        <taxon>Bacteroidota</taxon>
        <taxon>Flavobacteriia</taxon>
        <taxon>Flavobacteriales</taxon>
        <taxon>Flavobacteriaceae</taxon>
        <taxon>Spongiivirga</taxon>
    </lineage>
</organism>
<evidence type="ECO:0000256" key="1">
    <source>
        <dbReference type="ARBA" id="ARBA00010688"/>
    </source>
</evidence>
<evidence type="ECO:0000256" key="4">
    <source>
        <dbReference type="ARBA" id="ARBA00022777"/>
    </source>
</evidence>
<dbReference type="Gene3D" id="3.40.1190.30">
    <property type="match status" value="1"/>
</dbReference>
<evidence type="ECO:0000259" key="6">
    <source>
        <dbReference type="Pfam" id="PF00294"/>
    </source>
</evidence>
<dbReference type="EMBL" id="JAABOQ010000005">
    <property type="protein sequence ID" value="NER18126.1"/>
    <property type="molecule type" value="Genomic_DNA"/>
</dbReference>
<dbReference type="SUPFAM" id="SSF53613">
    <property type="entry name" value="Ribokinase-like"/>
    <property type="match status" value="1"/>
</dbReference>
<protein>
    <submittedName>
        <fullName evidence="7">Carbohydrate kinase</fullName>
    </submittedName>
</protein>
<dbReference type="AlphaFoldDB" id="A0A6M0CJL9"/>
<evidence type="ECO:0000256" key="2">
    <source>
        <dbReference type="ARBA" id="ARBA00022679"/>
    </source>
</evidence>
<dbReference type="PROSITE" id="PS00583">
    <property type="entry name" value="PFKB_KINASES_1"/>
    <property type="match status" value="1"/>
</dbReference>
<dbReference type="InterPro" id="IPR050306">
    <property type="entry name" value="PfkB_Carbo_kinase"/>
</dbReference>
<accession>A0A6M0CJL9</accession>
<dbReference type="InterPro" id="IPR011611">
    <property type="entry name" value="PfkB_dom"/>
</dbReference>
<proteinExistence type="inferred from homology"/>
<feature type="domain" description="Carbohydrate kinase PfkB" evidence="6">
    <location>
        <begin position="6"/>
        <end position="296"/>
    </location>
</feature>
<reference evidence="7 8" key="1">
    <citation type="submission" date="2020-01" db="EMBL/GenBank/DDBJ databases">
        <title>Spongiivirga citrea KCTC 32990T.</title>
        <authorList>
            <person name="Wang G."/>
        </authorList>
    </citation>
    <scope>NUCLEOTIDE SEQUENCE [LARGE SCALE GENOMIC DNA]</scope>
    <source>
        <strain evidence="7 8">KCTC 32990</strain>
    </source>
</reference>
<comment type="caution">
    <text evidence="7">The sequence shown here is derived from an EMBL/GenBank/DDBJ whole genome shotgun (WGS) entry which is preliminary data.</text>
</comment>
<sequence>MNKSIDILCVGEALIDYIGHQTAPSLSETKDYHRYLGGSPTNVAMNMARLGVSTSLVASIGDDGFGNYVLDKLNTAGIDTSNIQSLNDIPTTVIFVSRTTDTPDFIPYRQADVMISKEQLPDSLLQESKIFHTTCFALSKEPARQTILEAAKRAHSCGVKLSIDINYSEKIWPERAEAIQCIKQYCSLNPLIKISEDDMERLFKKQLSHEEIFSFFHDLGVEVICLTLGSKGVKASHKKEGTITLPAIKIEKIMDATGAGDAFWSGFLFAYLKENSLEHCLKTALKLAALKLQNVGRLPENVDVLSELLSIE</sequence>
<dbReference type="Pfam" id="PF00294">
    <property type="entry name" value="PfkB"/>
    <property type="match status" value="1"/>
</dbReference>
<keyword evidence="2" id="KW-0808">Transferase</keyword>
<keyword evidence="4 7" id="KW-0418">Kinase</keyword>
<dbReference type="Gene3D" id="6.10.140.490">
    <property type="match status" value="1"/>
</dbReference>
<evidence type="ECO:0000256" key="5">
    <source>
        <dbReference type="ARBA" id="ARBA00022840"/>
    </source>
</evidence>
<dbReference type="PANTHER" id="PTHR43085:SF1">
    <property type="entry name" value="PSEUDOURIDINE KINASE-RELATED"/>
    <property type="match status" value="1"/>
</dbReference>
<dbReference type="RefSeq" id="WP_164032805.1">
    <property type="nucleotide sequence ID" value="NZ_JAABOQ010000005.1"/>
</dbReference>
<dbReference type="GO" id="GO:0016301">
    <property type="term" value="F:kinase activity"/>
    <property type="evidence" value="ECO:0007669"/>
    <property type="project" value="UniProtKB-KW"/>
</dbReference>
<gene>
    <name evidence="7" type="ORF">GWK10_12950</name>
</gene>
<evidence type="ECO:0000313" key="7">
    <source>
        <dbReference type="EMBL" id="NER18126.1"/>
    </source>
</evidence>
<dbReference type="PANTHER" id="PTHR43085">
    <property type="entry name" value="HEXOKINASE FAMILY MEMBER"/>
    <property type="match status" value="1"/>
</dbReference>
<keyword evidence="3" id="KW-0547">Nucleotide-binding</keyword>